<keyword evidence="2" id="KW-1185">Reference proteome</keyword>
<name>A0AA37TKJ4_9HYPH</name>
<dbReference type="AlphaFoldDB" id="A0AA37TKJ4"/>
<evidence type="ECO:0000313" key="1">
    <source>
        <dbReference type="EMBL" id="GLS71732.1"/>
    </source>
</evidence>
<comment type="caution">
    <text evidence="1">The sequence shown here is derived from an EMBL/GenBank/DDBJ whole genome shotgun (WGS) entry which is preliminary data.</text>
</comment>
<dbReference type="EMBL" id="BSPL01000018">
    <property type="protein sequence ID" value="GLS71732.1"/>
    <property type="molecule type" value="Genomic_DNA"/>
</dbReference>
<proteinExistence type="predicted"/>
<organism evidence="1 2">
    <name type="scientific">Methylobacterium tardum</name>
    <dbReference type="NCBI Taxonomy" id="374432"/>
    <lineage>
        <taxon>Bacteria</taxon>
        <taxon>Pseudomonadati</taxon>
        <taxon>Pseudomonadota</taxon>
        <taxon>Alphaproteobacteria</taxon>
        <taxon>Hyphomicrobiales</taxon>
        <taxon>Methylobacteriaceae</taxon>
        <taxon>Methylobacterium</taxon>
    </lineage>
</organism>
<protein>
    <submittedName>
        <fullName evidence="1">Uncharacterized protein</fullName>
    </submittedName>
</protein>
<gene>
    <name evidence="1" type="ORF">GCM10007890_37450</name>
</gene>
<accession>A0AA37TKJ4</accession>
<sequence>MVTQRWIEALIAVNEDIVACERRFHDQCMRVANVAEHAQVAARDEMLLTSYMTSLVLLRTHRDALLGKARSCADSPP</sequence>
<evidence type="ECO:0000313" key="2">
    <source>
        <dbReference type="Proteomes" id="UP001157440"/>
    </source>
</evidence>
<reference evidence="2" key="1">
    <citation type="journal article" date="2019" name="Int. J. Syst. Evol. Microbiol.">
        <title>The Global Catalogue of Microorganisms (GCM) 10K type strain sequencing project: providing services to taxonomists for standard genome sequencing and annotation.</title>
        <authorList>
            <consortium name="The Broad Institute Genomics Platform"/>
            <consortium name="The Broad Institute Genome Sequencing Center for Infectious Disease"/>
            <person name="Wu L."/>
            <person name="Ma J."/>
        </authorList>
    </citation>
    <scope>NUCLEOTIDE SEQUENCE [LARGE SCALE GENOMIC DNA]</scope>
    <source>
        <strain evidence="2">NBRC 103632</strain>
    </source>
</reference>
<dbReference type="Proteomes" id="UP001157440">
    <property type="component" value="Unassembled WGS sequence"/>
</dbReference>